<keyword evidence="2" id="KW-0963">Cytoplasm</keyword>
<keyword evidence="2" id="KW-0378">Hydrolase</keyword>
<evidence type="ECO:0000313" key="4">
    <source>
        <dbReference type="Proteomes" id="UP000034366"/>
    </source>
</evidence>
<dbReference type="InterPro" id="IPR003732">
    <property type="entry name" value="Daa-tRNA_deacyls_DTD"/>
</dbReference>
<comment type="subunit">
    <text evidence="2">Homodimer.</text>
</comment>
<keyword evidence="2" id="KW-0694">RNA-binding</keyword>
<dbReference type="EC" id="3.1.1.96" evidence="2"/>
<dbReference type="GO" id="GO:0000049">
    <property type="term" value="F:tRNA binding"/>
    <property type="evidence" value="ECO:0007669"/>
    <property type="project" value="UniProtKB-UniRule"/>
</dbReference>
<gene>
    <name evidence="2" type="primary">dtd</name>
    <name evidence="3" type="ORF">US67_C0020G0011</name>
</gene>
<comment type="subcellular location">
    <subcellularLocation>
        <location evidence="2">Cytoplasm</location>
    </subcellularLocation>
</comment>
<dbReference type="Pfam" id="PF02580">
    <property type="entry name" value="Tyr_Deacylase"/>
    <property type="match status" value="1"/>
</dbReference>
<comment type="caution">
    <text evidence="3">The sequence shown here is derived from an EMBL/GenBank/DDBJ whole genome shotgun (WGS) entry which is preliminary data.</text>
</comment>
<comment type="similarity">
    <text evidence="1 2">Belongs to the DTD family.</text>
</comment>
<dbReference type="PANTHER" id="PTHR10472:SF5">
    <property type="entry name" value="D-AMINOACYL-TRNA DEACYLASE 1"/>
    <property type="match status" value="1"/>
</dbReference>
<dbReference type="FunFam" id="3.50.80.10:FF:000001">
    <property type="entry name" value="D-aminoacyl-tRNA deacylase"/>
    <property type="match status" value="1"/>
</dbReference>
<organism evidence="3 4">
    <name type="scientific">Candidatus Woesebacteria bacterium GW2011_GWD1_38_10</name>
    <dbReference type="NCBI Taxonomy" id="1618592"/>
    <lineage>
        <taxon>Bacteria</taxon>
        <taxon>Candidatus Woeseibacteriota</taxon>
    </lineage>
</organism>
<reference evidence="3 4" key="1">
    <citation type="journal article" date="2015" name="Nature">
        <title>rRNA introns, odd ribosomes, and small enigmatic genomes across a large radiation of phyla.</title>
        <authorList>
            <person name="Brown C.T."/>
            <person name="Hug L.A."/>
            <person name="Thomas B.C."/>
            <person name="Sharon I."/>
            <person name="Castelle C.J."/>
            <person name="Singh A."/>
            <person name="Wilkins M.J."/>
            <person name="Williams K.H."/>
            <person name="Banfield J.F."/>
        </authorList>
    </citation>
    <scope>NUCLEOTIDE SEQUENCE [LARGE SCALE GENOMIC DNA]</scope>
</reference>
<comment type="catalytic activity">
    <reaction evidence="2">
        <text>a D-aminoacyl-tRNA + H2O = a tRNA + a D-alpha-amino acid + H(+)</text>
        <dbReference type="Rhea" id="RHEA:13953"/>
        <dbReference type="Rhea" id="RHEA-COMP:10123"/>
        <dbReference type="Rhea" id="RHEA-COMP:10124"/>
        <dbReference type="ChEBI" id="CHEBI:15377"/>
        <dbReference type="ChEBI" id="CHEBI:15378"/>
        <dbReference type="ChEBI" id="CHEBI:59871"/>
        <dbReference type="ChEBI" id="CHEBI:78442"/>
        <dbReference type="ChEBI" id="CHEBI:79333"/>
        <dbReference type="EC" id="3.1.1.96"/>
    </reaction>
</comment>
<dbReference type="GO" id="GO:0051500">
    <property type="term" value="F:D-tyrosyl-tRNA(Tyr) deacylase activity"/>
    <property type="evidence" value="ECO:0007669"/>
    <property type="project" value="TreeGrafter"/>
</dbReference>
<dbReference type="EMBL" id="LBTW01000020">
    <property type="protein sequence ID" value="KKQ48997.1"/>
    <property type="molecule type" value="Genomic_DNA"/>
</dbReference>
<evidence type="ECO:0000256" key="1">
    <source>
        <dbReference type="ARBA" id="ARBA00009673"/>
    </source>
</evidence>
<dbReference type="AlphaFoldDB" id="A0A0G0I357"/>
<comment type="function">
    <text evidence="2">An aminoacyl-tRNA editing enzyme that deacylates mischarged D-aminoacyl-tRNAs. Also deacylates mischarged glycyl-tRNA(Ala), protecting cells against glycine mischarging by AlaRS. Acts via tRNA-based rather than protein-based catalysis; rejects L-amino acids rather than detecting D-amino acids in the active site. By recycling D-aminoacyl-tRNA to D-amino acids and free tRNA molecules, this enzyme counteracts the toxicity associated with the formation of D-aminoacyl-tRNA entities in vivo and helps enforce protein L-homochirality.</text>
</comment>
<dbReference type="HAMAP" id="MF_00518">
    <property type="entry name" value="Deacylase_Dtd"/>
    <property type="match status" value="1"/>
</dbReference>
<comment type="domain">
    <text evidence="2">A Gly-cisPro motif from one monomer fits into the active site of the other monomer to allow specific chiral rejection of L-amino acids.</text>
</comment>
<dbReference type="GO" id="GO:0005737">
    <property type="term" value="C:cytoplasm"/>
    <property type="evidence" value="ECO:0007669"/>
    <property type="project" value="UniProtKB-SubCell"/>
</dbReference>
<dbReference type="NCBIfam" id="TIGR00256">
    <property type="entry name" value="D-aminoacyl-tRNA deacylase"/>
    <property type="match status" value="1"/>
</dbReference>
<protein>
    <recommendedName>
        <fullName evidence="2">D-aminoacyl-tRNA deacylase</fullName>
        <shortName evidence="2">DTD</shortName>
        <ecNumber evidence="2">3.1.1.96</ecNumber>
    </recommendedName>
    <alternativeName>
        <fullName evidence="2">Gly-tRNA(Ala) deacylase</fullName>
        <ecNumber evidence="2">3.1.1.-</ecNumber>
    </alternativeName>
</protein>
<dbReference type="SUPFAM" id="SSF69500">
    <property type="entry name" value="DTD-like"/>
    <property type="match status" value="1"/>
</dbReference>
<sequence length="149" mass="16281">MKIVIQRVNRASVIVNEKTVGEIGKGLFVLFGAGVSDTKREAEVLAEKLIKLRVMADPQGKMNLSVADTNSSILVVSQFTLFADTSGGNRPSFIKAKEPNEAEVLYEYFIKLLKNKGINVQTGVFGEYMKINCILDGPVTIILDSEGVE</sequence>
<dbReference type="PATRIC" id="fig|1618592.3.peg.398"/>
<keyword evidence="2" id="KW-0820">tRNA-binding</keyword>
<proteinExistence type="inferred from homology"/>
<dbReference type="GO" id="GO:0106026">
    <property type="term" value="F:Gly-tRNA(Ala) deacylase activity"/>
    <property type="evidence" value="ECO:0007669"/>
    <property type="project" value="UniProtKB-UniRule"/>
</dbReference>
<dbReference type="GO" id="GO:0043908">
    <property type="term" value="F:Ser(Gly)-tRNA(Ala) hydrolase activity"/>
    <property type="evidence" value="ECO:0007669"/>
    <property type="project" value="UniProtKB-UniRule"/>
</dbReference>
<evidence type="ECO:0000313" key="3">
    <source>
        <dbReference type="EMBL" id="KKQ48997.1"/>
    </source>
</evidence>
<dbReference type="PANTHER" id="PTHR10472">
    <property type="entry name" value="D-TYROSYL-TRNA TYR DEACYLASE"/>
    <property type="match status" value="1"/>
</dbReference>
<dbReference type="InterPro" id="IPR023509">
    <property type="entry name" value="DTD-like_sf"/>
</dbReference>
<dbReference type="GO" id="GO:0019478">
    <property type="term" value="P:D-amino acid catabolic process"/>
    <property type="evidence" value="ECO:0007669"/>
    <property type="project" value="UniProtKB-UniRule"/>
</dbReference>
<dbReference type="EC" id="3.1.1.-" evidence="2"/>
<dbReference type="Gene3D" id="3.50.80.10">
    <property type="entry name" value="D-tyrosyl-tRNA(Tyr) deacylase"/>
    <property type="match status" value="1"/>
</dbReference>
<comment type="catalytic activity">
    <reaction evidence="2">
        <text>glycyl-tRNA(Ala) + H2O = tRNA(Ala) + glycine + H(+)</text>
        <dbReference type="Rhea" id="RHEA:53744"/>
        <dbReference type="Rhea" id="RHEA-COMP:9657"/>
        <dbReference type="Rhea" id="RHEA-COMP:13640"/>
        <dbReference type="ChEBI" id="CHEBI:15377"/>
        <dbReference type="ChEBI" id="CHEBI:15378"/>
        <dbReference type="ChEBI" id="CHEBI:57305"/>
        <dbReference type="ChEBI" id="CHEBI:78442"/>
        <dbReference type="ChEBI" id="CHEBI:78522"/>
    </reaction>
</comment>
<name>A0A0G0I357_9BACT</name>
<feature type="short sequence motif" description="Gly-cisPro motif, important for rejection of L-amino acids" evidence="2">
    <location>
        <begin position="137"/>
        <end position="138"/>
    </location>
</feature>
<evidence type="ECO:0000256" key="2">
    <source>
        <dbReference type="HAMAP-Rule" id="MF_00518"/>
    </source>
</evidence>
<accession>A0A0G0I357</accession>
<dbReference type="Proteomes" id="UP000034366">
    <property type="component" value="Unassembled WGS sequence"/>
</dbReference>